<dbReference type="Gene3D" id="3.30.70.2190">
    <property type="match status" value="1"/>
</dbReference>
<name>A0A7W2ESB1_9BURK</name>
<dbReference type="SUPFAM" id="SSF56176">
    <property type="entry name" value="FAD-binding/transporter-associated domain-like"/>
    <property type="match status" value="1"/>
</dbReference>
<evidence type="ECO:0000256" key="2">
    <source>
        <dbReference type="ARBA" id="ARBA00022630"/>
    </source>
</evidence>
<dbReference type="InterPro" id="IPR006094">
    <property type="entry name" value="Oxid_FAD_bind_N"/>
</dbReference>
<dbReference type="Gene3D" id="3.30.43.10">
    <property type="entry name" value="Uridine Diphospho-n-acetylenolpyruvylglucosamine Reductase, domain 2"/>
    <property type="match status" value="1"/>
</dbReference>
<dbReference type="GO" id="GO:0022904">
    <property type="term" value="P:respiratory electron transport chain"/>
    <property type="evidence" value="ECO:0007669"/>
    <property type="project" value="TreeGrafter"/>
</dbReference>
<keyword evidence="2" id="KW-0285">Flavoprotein</keyword>
<dbReference type="InterPro" id="IPR016167">
    <property type="entry name" value="FAD-bd_PCMH_sub1"/>
</dbReference>
<evidence type="ECO:0000256" key="1">
    <source>
        <dbReference type="ARBA" id="ARBA00001974"/>
    </source>
</evidence>
<organism evidence="6 7">
    <name type="scientific">Rugamonas brunnea</name>
    <dbReference type="NCBI Taxonomy" id="2758569"/>
    <lineage>
        <taxon>Bacteria</taxon>
        <taxon>Pseudomonadati</taxon>
        <taxon>Pseudomonadota</taxon>
        <taxon>Betaproteobacteria</taxon>
        <taxon>Burkholderiales</taxon>
        <taxon>Oxalobacteraceae</taxon>
        <taxon>Telluria group</taxon>
        <taxon>Rugamonas</taxon>
    </lineage>
</organism>
<gene>
    <name evidence="6" type="ORF">H3H37_11690</name>
</gene>
<dbReference type="Pfam" id="PF01565">
    <property type="entry name" value="FAD_binding_4"/>
    <property type="match status" value="1"/>
</dbReference>
<dbReference type="PROSITE" id="PS51387">
    <property type="entry name" value="FAD_PCMH"/>
    <property type="match status" value="1"/>
</dbReference>
<evidence type="ECO:0000313" key="6">
    <source>
        <dbReference type="EMBL" id="MBA5637718.1"/>
    </source>
</evidence>
<dbReference type="Gene3D" id="3.30.465.10">
    <property type="match status" value="1"/>
</dbReference>
<dbReference type="InterPro" id="IPR016169">
    <property type="entry name" value="FAD-bd_PCMH_sub2"/>
</dbReference>
<dbReference type="InterPro" id="IPR004113">
    <property type="entry name" value="FAD-bd_oxidored_4_C"/>
</dbReference>
<comment type="cofactor">
    <cofactor evidence="1">
        <name>FAD</name>
        <dbReference type="ChEBI" id="CHEBI:57692"/>
    </cofactor>
</comment>
<dbReference type="InterPro" id="IPR016164">
    <property type="entry name" value="FAD-linked_Oxase-like_C"/>
</dbReference>
<keyword evidence="3" id="KW-0274">FAD</keyword>
<dbReference type="PANTHER" id="PTHR43716:SF1">
    <property type="entry name" value="D-2-HYDROXYGLUTARATE DEHYDROGENASE, MITOCHONDRIAL"/>
    <property type="match status" value="1"/>
</dbReference>
<dbReference type="GO" id="GO:0071949">
    <property type="term" value="F:FAD binding"/>
    <property type="evidence" value="ECO:0007669"/>
    <property type="project" value="InterPro"/>
</dbReference>
<protein>
    <submittedName>
        <fullName evidence="6">FAD-binding oxidoreductase</fullName>
    </submittedName>
</protein>
<dbReference type="EMBL" id="JACEZT010000006">
    <property type="protein sequence ID" value="MBA5637718.1"/>
    <property type="molecule type" value="Genomic_DNA"/>
</dbReference>
<evidence type="ECO:0000256" key="4">
    <source>
        <dbReference type="ARBA" id="ARBA00023002"/>
    </source>
</evidence>
<comment type="caution">
    <text evidence="6">The sequence shown here is derived from an EMBL/GenBank/DDBJ whole genome shotgun (WGS) entry which is preliminary data.</text>
</comment>
<evidence type="ECO:0000259" key="5">
    <source>
        <dbReference type="PROSITE" id="PS51387"/>
    </source>
</evidence>
<evidence type="ECO:0000256" key="3">
    <source>
        <dbReference type="ARBA" id="ARBA00022827"/>
    </source>
</evidence>
<evidence type="ECO:0000313" key="7">
    <source>
        <dbReference type="Proteomes" id="UP000534388"/>
    </source>
</evidence>
<dbReference type="Gene3D" id="3.30.70.2740">
    <property type="match status" value="1"/>
</dbReference>
<dbReference type="AlphaFoldDB" id="A0A7W2ESB1"/>
<dbReference type="Proteomes" id="UP000534388">
    <property type="component" value="Unassembled WGS sequence"/>
</dbReference>
<feature type="domain" description="FAD-binding PCMH-type" evidence="5">
    <location>
        <begin position="35"/>
        <end position="215"/>
    </location>
</feature>
<sequence length="468" mass="49618">MSGALLEQLDGLLGQAGMLTASADCAPYVQGARYGQGVAVAVLRPATPEQAEAALSLLHAHGAPFVLQGANTGLVAAATPDASGRQFVFSLDRLKDGITIDADERTATVGAGVRLSELNEAAAAMGLCFPIDLSADPTIGGMIASNTGGARLIKYGDVRANLCAVDAWLPERGGMLRFGSALRKNNTGVDFKQLLCGTGGAFGVILRATVRLHPLPAQRATALVVPASSAAVMPLLAALERDLPEFIASVEGMSQEAMQAVFRNVPSVRNPFPGGQVPPYALLVELSTSLPARALALDAVLQDALGALMEQELLADALFGDQDMLWALRHGISDALRHEGRVIAFDIALPRKHWAPFRAWGREWLAASYPGVRICDFGHVADGGLHYNLVAPKEGPQALDDEAIAALRTTLLDAVVQQYDGSFSAEHGIGPYNRAYYQRYTPAPVRRLAGELQAALMPALQWRNVQFN</sequence>
<keyword evidence="7" id="KW-1185">Reference proteome</keyword>
<dbReference type="InterPro" id="IPR051264">
    <property type="entry name" value="FAD-oxidored/transferase_4"/>
</dbReference>
<dbReference type="GO" id="GO:0016491">
    <property type="term" value="F:oxidoreductase activity"/>
    <property type="evidence" value="ECO:0007669"/>
    <property type="project" value="UniProtKB-KW"/>
</dbReference>
<dbReference type="RefSeq" id="WP_182162571.1">
    <property type="nucleotide sequence ID" value="NZ_JACEZT010000006.1"/>
</dbReference>
<keyword evidence="4" id="KW-0560">Oxidoreductase</keyword>
<accession>A0A7W2ESB1</accession>
<dbReference type="InterPro" id="IPR036318">
    <property type="entry name" value="FAD-bd_PCMH-like_sf"/>
</dbReference>
<dbReference type="SUPFAM" id="SSF55103">
    <property type="entry name" value="FAD-linked oxidases, C-terminal domain"/>
    <property type="match status" value="1"/>
</dbReference>
<dbReference type="Pfam" id="PF02913">
    <property type="entry name" value="FAD-oxidase_C"/>
    <property type="match status" value="1"/>
</dbReference>
<dbReference type="InterPro" id="IPR016166">
    <property type="entry name" value="FAD-bd_PCMH"/>
</dbReference>
<proteinExistence type="predicted"/>
<dbReference type="PANTHER" id="PTHR43716">
    <property type="entry name" value="D-2-HYDROXYGLUTARATE DEHYDROGENASE, MITOCHONDRIAL"/>
    <property type="match status" value="1"/>
</dbReference>
<reference evidence="6 7" key="1">
    <citation type="submission" date="2020-07" db="EMBL/GenBank/DDBJ databases">
        <title>Novel species isolated from subtropical streams in China.</title>
        <authorList>
            <person name="Lu H."/>
        </authorList>
    </citation>
    <scope>NUCLEOTIDE SEQUENCE [LARGE SCALE GENOMIC DNA]</scope>
    <source>
        <strain evidence="6 7">LX20W</strain>
    </source>
</reference>